<feature type="signal peptide" evidence="3">
    <location>
        <begin position="1"/>
        <end position="21"/>
    </location>
</feature>
<dbReference type="Pfam" id="PF11873">
    <property type="entry name" value="Mltc_N"/>
    <property type="match status" value="1"/>
</dbReference>
<dbReference type="InterPro" id="IPR000189">
    <property type="entry name" value="Transglyc_AS"/>
</dbReference>
<dbReference type="PANTHER" id="PTHR37423">
    <property type="entry name" value="SOLUBLE LYTIC MUREIN TRANSGLYCOSYLASE-RELATED"/>
    <property type="match status" value="1"/>
</dbReference>
<dbReference type="PROSITE" id="PS00922">
    <property type="entry name" value="TRANSGLYCOSYLASE"/>
    <property type="match status" value="1"/>
</dbReference>
<feature type="domain" description="Transglycosylase SLT" evidence="4">
    <location>
        <begin position="266"/>
        <end position="391"/>
    </location>
</feature>
<keyword evidence="3" id="KW-0732">Signal</keyword>
<evidence type="ECO:0000256" key="2">
    <source>
        <dbReference type="SAM" id="MobiDB-lite"/>
    </source>
</evidence>
<organism evidence="6 7">
    <name type="scientific">Catenovulum sediminis</name>
    <dbReference type="NCBI Taxonomy" id="1740262"/>
    <lineage>
        <taxon>Bacteria</taxon>
        <taxon>Pseudomonadati</taxon>
        <taxon>Pseudomonadota</taxon>
        <taxon>Gammaproteobacteria</taxon>
        <taxon>Alteromonadales</taxon>
        <taxon>Alteromonadaceae</taxon>
        <taxon>Catenovulum</taxon>
    </lineage>
</organism>
<evidence type="ECO:0000313" key="6">
    <source>
        <dbReference type="EMBL" id="MER2490881.1"/>
    </source>
</evidence>
<feature type="region of interest" description="Disordered" evidence="2">
    <location>
        <begin position="201"/>
        <end position="228"/>
    </location>
</feature>
<accession>A0ABV1RD73</accession>
<dbReference type="InterPro" id="IPR024570">
    <property type="entry name" value="Murein_transglycosylaseC_N"/>
</dbReference>
<dbReference type="CDD" id="cd16893">
    <property type="entry name" value="LT_MltC_MltE"/>
    <property type="match status" value="1"/>
</dbReference>
<comment type="similarity">
    <text evidence="1">Belongs to the transglycosylase Slt family.</text>
</comment>
<dbReference type="SUPFAM" id="SSF53955">
    <property type="entry name" value="Lysozyme-like"/>
    <property type="match status" value="1"/>
</dbReference>
<feature type="domain" description="Murein transglycosylase-C N-terminal" evidence="5">
    <location>
        <begin position="54"/>
        <end position="138"/>
    </location>
</feature>
<reference evidence="6 7" key="1">
    <citation type="submission" date="2024-06" db="EMBL/GenBank/DDBJ databases">
        <authorList>
            <person name="Chen R.Y."/>
        </authorList>
    </citation>
    <scope>NUCLEOTIDE SEQUENCE [LARGE SCALE GENOMIC DNA]</scope>
    <source>
        <strain evidence="6 7">D2</strain>
    </source>
</reference>
<dbReference type="EMBL" id="JBELOE010000076">
    <property type="protein sequence ID" value="MER2490881.1"/>
    <property type="molecule type" value="Genomic_DNA"/>
</dbReference>
<feature type="region of interest" description="Disordered" evidence="2">
    <location>
        <begin position="153"/>
        <end position="177"/>
    </location>
</feature>
<evidence type="ECO:0000259" key="5">
    <source>
        <dbReference type="Pfam" id="PF11873"/>
    </source>
</evidence>
<feature type="compositionally biased region" description="Basic and acidic residues" evidence="2">
    <location>
        <begin position="209"/>
        <end position="228"/>
    </location>
</feature>
<protein>
    <submittedName>
        <fullName evidence="6">Murein transglycosylase domain-containing protein</fullName>
    </submittedName>
</protein>
<feature type="chain" id="PRO_5046553770" evidence="3">
    <location>
        <begin position="22"/>
        <end position="436"/>
    </location>
</feature>
<proteinExistence type="inferred from homology"/>
<dbReference type="InterPro" id="IPR023346">
    <property type="entry name" value="Lysozyme-like_dom_sf"/>
</dbReference>
<evidence type="ECO:0000313" key="7">
    <source>
        <dbReference type="Proteomes" id="UP001467690"/>
    </source>
</evidence>
<comment type="caution">
    <text evidence="6">The sequence shown here is derived from an EMBL/GenBank/DDBJ whole genome shotgun (WGS) entry which is preliminary data.</text>
</comment>
<evidence type="ECO:0000259" key="4">
    <source>
        <dbReference type="Pfam" id="PF01464"/>
    </source>
</evidence>
<sequence length="436" mass="48891">MKGLLKFSILTSMLVSIGLNAAQPDDDFDAIDALLDKQFAGTDAILERRFEAVEEAVDKAFKGLTKKIEINWGADGLVLPSPHEWVDYSPDMQTRRIMDFEAGILTVETIIQPNQSQKEIAHTLKQAVQSAATDSASDLEKKDQLAAAIKEHLSKQIDSKAPTTSRADSSNTEKPLLKNAISTQQLRYMLKEIESLNTDSLPAAQQTAKVKEDAPSTTKESEKQPKTAKIERKMIQAGGAEAVVVRVQIPFLSDYQNSLIEDNLHVIKKYSKTFDVPVSLILAIIQTESSFNPRATSPIPAFGLMQLVPRTAGIDAYRHVYGEKKIVEPEYLYDPENNIELGVAYFNLLTTRYLRKVNDPLSRFYCAVASYNTGVGNLAKTFTGRKNFNKAARLINEQTPDQIFQFLIEKLPALETRRYLKKVTLAQQKYKQWDEI</sequence>
<feature type="compositionally biased region" description="Polar residues" evidence="2">
    <location>
        <begin position="161"/>
        <end position="173"/>
    </location>
</feature>
<dbReference type="InterPro" id="IPR008258">
    <property type="entry name" value="Transglycosylase_SLT_dom_1"/>
</dbReference>
<dbReference type="Pfam" id="PF01464">
    <property type="entry name" value="SLT"/>
    <property type="match status" value="1"/>
</dbReference>
<dbReference type="PANTHER" id="PTHR37423:SF2">
    <property type="entry name" value="MEMBRANE-BOUND LYTIC MUREIN TRANSGLYCOSYLASE C"/>
    <property type="match status" value="1"/>
</dbReference>
<evidence type="ECO:0000256" key="3">
    <source>
        <dbReference type="SAM" id="SignalP"/>
    </source>
</evidence>
<gene>
    <name evidence="6" type="ORF">ABS311_03165</name>
</gene>
<name>A0ABV1RD73_9ALTE</name>
<keyword evidence="7" id="KW-1185">Reference proteome</keyword>
<dbReference type="Proteomes" id="UP001467690">
    <property type="component" value="Unassembled WGS sequence"/>
</dbReference>
<dbReference type="RefSeq" id="WP_350400685.1">
    <property type="nucleotide sequence ID" value="NZ_JBELOE010000076.1"/>
</dbReference>
<dbReference type="Gene3D" id="1.10.530.10">
    <property type="match status" value="1"/>
</dbReference>
<evidence type="ECO:0000256" key="1">
    <source>
        <dbReference type="ARBA" id="ARBA00007734"/>
    </source>
</evidence>